<organism evidence="1 2">
    <name type="scientific">Allorhizobium terrae</name>
    <dbReference type="NCBI Taxonomy" id="1848972"/>
    <lineage>
        <taxon>Bacteria</taxon>
        <taxon>Pseudomonadati</taxon>
        <taxon>Pseudomonadota</taxon>
        <taxon>Alphaproteobacteria</taxon>
        <taxon>Hyphomicrobiales</taxon>
        <taxon>Rhizobiaceae</taxon>
        <taxon>Rhizobium/Agrobacterium group</taxon>
        <taxon>Allorhizobium</taxon>
    </lineage>
</organism>
<evidence type="ECO:0000313" key="1">
    <source>
        <dbReference type="EMBL" id="THF49061.1"/>
    </source>
</evidence>
<sequence>MSKKDKAKKAADLERLRLQFPGTYSDFVAGRIASLRPALKIAGLRPERSQLQKMKNAWKKAQDNERRAFGEWLLTQESPVSAPPAEPAARALIANGRYLLPETIFDIETIMKARGMTPSDVMQEMGFGRNDRTLLKAMARKTSLRLKVIEALGQWIESHKDTVPKP</sequence>
<keyword evidence="2" id="KW-1185">Reference proteome</keyword>
<name>A0A4S3ZTL7_9HYPH</name>
<protein>
    <submittedName>
        <fullName evidence="1">Uncharacterized protein</fullName>
    </submittedName>
</protein>
<proteinExistence type="predicted"/>
<dbReference type="Proteomes" id="UP000310754">
    <property type="component" value="Unassembled WGS sequence"/>
</dbReference>
<reference evidence="1 2" key="1">
    <citation type="submission" date="2019-04" db="EMBL/GenBank/DDBJ databases">
        <title>Rhizobium terrae sp. nov., isolated from a paddy soil.</title>
        <authorList>
            <person name="Lin S.-Y."/>
            <person name="Hameed A."/>
            <person name="Huang H.-I."/>
            <person name="Young C.-C."/>
        </authorList>
    </citation>
    <scope>NUCLEOTIDE SEQUENCE [LARGE SCALE GENOMIC DNA]</scope>
    <source>
        <strain evidence="1 2">CC-HIH110</strain>
    </source>
</reference>
<comment type="caution">
    <text evidence="1">The sequence shown here is derived from an EMBL/GenBank/DDBJ whole genome shotgun (WGS) entry which is preliminary data.</text>
</comment>
<gene>
    <name evidence="1" type="ORF">E6C51_14005</name>
</gene>
<dbReference type="EMBL" id="SSOA01000007">
    <property type="protein sequence ID" value="THF49061.1"/>
    <property type="molecule type" value="Genomic_DNA"/>
</dbReference>
<accession>A0A4S3ZTL7</accession>
<dbReference type="AlphaFoldDB" id="A0A4S3ZTL7"/>
<evidence type="ECO:0000313" key="2">
    <source>
        <dbReference type="Proteomes" id="UP000310754"/>
    </source>
</evidence>